<proteinExistence type="predicted"/>
<dbReference type="EMBL" id="KZ110597">
    <property type="protein sequence ID" value="OSX62487.1"/>
    <property type="molecule type" value="Genomic_DNA"/>
</dbReference>
<evidence type="ECO:0000313" key="3">
    <source>
        <dbReference type="Proteomes" id="UP000194127"/>
    </source>
</evidence>
<gene>
    <name evidence="2" type="ORF">POSPLADRAFT_1142637</name>
</gene>
<sequence>MSFGIANQSNQISFLPGPNHPDAHPGTHFGLPPLCLGPKVSGQMFETIHGEGGLFLIVWTGVQP</sequence>
<evidence type="ECO:0000256" key="1">
    <source>
        <dbReference type="SAM" id="MobiDB-lite"/>
    </source>
</evidence>
<keyword evidence="3" id="KW-1185">Reference proteome</keyword>
<organism evidence="2 3">
    <name type="scientific">Postia placenta MAD-698-R-SB12</name>
    <dbReference type="NCBI Taxonomy" id="670580"/>
    <lineage>
        <taxon>Eukaryota</taxon>
        <taxon>Fungi</taxon>
        <taxon>Dikarya</taxon>
        <taxon>Basidiomycota</taxon>
        <taxon>Agaricomycotina</taxon>
        <taxon>Agaricomycetes</taxon>
        <taxon>Polyporales</taxon>
        <taxon>Adustoporiaceae</taxon>
        <taxon>Rhodonia</taxon>
    </lineage>
</organism>
<protein>
    <submittedName>
        <fullName evidence="2">Uncharacterized protein</fullName>
    </submittedName>
</protein>
<dbReference type="RefSeq" id="XP_024339281.1">
    <property type="nucleotide sequence ID" value="XM_024485452.1"/>
</dbReference>
<reference evidence="2 3" key="1">
    <citation type="submission" date="2017-04" db="EMBL/GenBank/DDBJ databases">
        <title>Genome Sequence of the Model Brown-Rot Fungus Postia placenta SB12.</title>
        <authorList>
            <consortium name="DOE Joint Genome Institute"/>
            <person name="Gaskell J."/>
            <person name="Kersten P."/>
            <person name="Larrondo L.F."/>
            <person name="Canessa P."/>
            <person name="Martinez D."/>
            <person name="Hibbett D."/>
            <person name="Schmoll M."/>
            <person name="Kubicek C.P."/>
            <person name="Martinez A.T."/>
            <person name="Yadav J."/>
            <person name="Master E."/>
            <person name="Magnuson J.K."/>
            <person name="James T."/>
            <person name="Yaver D."/>
            <person name="Berka R."/>
            <person name="Labutti K."/>
            <person name="Lipzen A."/>
            <person name="Aerts A."/>
            <person name="Barry K."/>
            <person name="Henrissat B."/>
            <person name="Blanchette R."/>
            <person name="Grigoriev I."/>
            <person name="Cullen D."/>
        </authorList>
    </citation>
    <scope>NUCLEOTIDE SEQUENCE [LARGE SCALE GENOMIC DNA]</scope>
    <source>
        <strain evidence="2 3">MAD-698-R-SB12</strain>
    </source>
</reference>
<dbReference type="AlphaFoldDB" id="A0A1X6N1J4"/>
<accession>A0A1X6N1J4</accession>
<dbReference type="Proteomes" id="UP000194127">
    <property type="component" value="Unassembled WGS sequence"/>
</dbReference>
<evidence type="ECO:0000313" key="2">
    <source>
        <dbReference type="EMBL" id="OSX62487.1"/>
    </source>
</evidence>
<name>A0A1X6N1J4_9APHY</name>
<dbReference type="GeneID" id="36330401"/>
<feature type="region of interest" description="Disordered" evidence="1">
    <location>
        <begin position="1"/>
        <end position="23"/>
    </location>
</feature>
<feature type="compositionally biased region" description="Polar residues" evidence="1">
    <location>
        <begin position="1"/>
        <end position="13"/>
    </location>
</feature>